<gene>
    <name evidence="2" type="primary">LOC104596400</name>
</gene>
<keyword evidence="1" id="KW-1185">Reference proteome</keyword>
<proteinExistence type="predicted"/>
<dbReference type="RefSeq" id="XP_010255886.1">
    <property type="nucleotide sequence ID" value="XM_010257584.2"/>
</dbReference>
<accession>A0A1U8A3T6</accession>
<dbReference type="PANTHER" id="PTHR33782">
    <property type="entry name" value="OS01G0121600 PROTEIN"/>
    <property type="match status" value="1"/>
</dbReference>
<dbReference type="FunCoup" id="A0A1U8A3T6">
    <property type="interactions" value="38"/>
</dbReference>
<dbReference type="OrthoDB" id="672819at2759"/>
<name>A0A1U8A3T6_NELNU</name>
<dbReference type="AlphaFoldDB" id="A0A1U8A3T6"/>
<evidence type="ECO:0000313" key="1">
    <source>
        <dbReference type="Proteomes" id="UP000189703"/>
    </source>
</evidence>
<dbReference type="GeneID" id="104596400"/>
<dbReference type="OMA" id="TVCADYY"/>
<dbReference type="KEGG" id="nnu:104596400"/>
<reference evidence="2" key="1">
    <citation type="submission" date="2025-08" db="UniProtKB">
        <authorList>
            <consortium name="RefSeq"/>
        </authorList>
    </citation>
    <scope>IDENTIFICATION</scope>
</reference>
<dbReference type="eggNOG" id="ENOG502S629">
    <property type="taxonomic scope" value="Eukaryota"/>
</dbReference>
<dbReference type="Proteomes" id="UP000189703">
    <property type="component" value="Unplaced"/>
</dbReference>
<dbReference type="PANTHER" id="PTHR33782:SF5">
    <property type="entry name" value="MEDIATOR OF RNA POLYMERASE II TRANSCRIPTION SUBUNIT"/>
    <property type="match status" value="1"/>
</dbReference>
<protein>
    <submittedName>
        <fullName evidence="2">Uncharacterized protein LOC104596400</fullName>
    </submittedName>
</protein>
<organism evidence="1 2">
    <name type="scientific">Nelumbo nucifera</name>
    <name type="common">Sacred lotus</name>
    <dbReference type="NCBI Taxonomy" id="4432"/>
    <lineage>
        <taxon>Eukaryota</taxon>
        <taxon>Viridiplantae</taxon>
        <taxon>Streptophyta</taxon>
        <taxon>Embryophyta</taxon>
        <taxon>Tracheophyta</taxon>
        <taxon>Spermatophyta</taxon>
        <taxon>Magnoliopsida</taxon>
        <taxon>Proteales</taxon>
        <taxon>Nelumbonaceae</taxon>
        <taxon>Nelumbo</taxon>
    </lineage>
</organism>
<sequence>MEVVSLRPPVLPPRPFPAKSRHRKIGTDEHHKRRSFVRVFARKNDASNRNYDGRLVDENMIVLRMRIQEMKMAEENYEPPSGWMEWEKRYYANYNTDICEAVGFLQTQLTNMRPSLALGLVALVTLSVPISTAVAMSHLFEITKWILSGTHLV</sequence>
<evidence type="ECO:0000313" key="2">
    <source>
        <dbReference type="RefSeq" id="XP_010255886.1"/>
    </source>
</evidence>